<evidence type="ECO:0000313" key="2">
    <source>
        <dbReference type="Proteomes" id="UP000689195"/>
    </source>
</evidence>
<dbReference type="Proteomes" id="UP000689195">
    <property type="component" value="Unassembled WGS sequence"/>
</dbReference>
<dbReference type="AlphaFoldDB" id="A0A8S1X9T3"/>
<proteinExistence type="predicted"/>
<accession>A0A8S1X9T3</accession>
<organism evidence="1 2">
    <name type="scientific">Paramecium pentaurelia</name>
    <dbReference type="NCBI Taxonomy" id="43138"/>
    <lineage>
        <taxon>Eukaryota</taxon>
        <taxon>Sar</taxon>
        <taxon>Alveolata</taxon>
        <taxon>Ciliophora</taxon>
        <taxon>Intramacronucleata</taxon>
        <taxon>Oligohymenophorea</taxon>
        <taxon>Peniculida</taxon>
        <taxon>Parameciidae</taxon>
        <taxon>Paramecium</taxon>
    </lineage>
</organism>
<dbReference type="EMBL" id="CAJJDO010000116">
    <property type="protein sequence ID" value="CAD8197840.1"/>
    <property type="molecule type" value="Genomic_DNA"/>
</dbReference>
<protein>
    <submittedName>
        <fullName evidence="1">Uncharacterized protein</fullName>
    </submittedName>
</protein>
<keyword evidence="2" id="KW-1185">Reference proteome</keyword>
<comment type="caution">
    <text evidence="1">The sequence shown here is derived from an EMBL/GenBank/DDBJ whole genome shotgun (WGS) entry which is preliminary data.</text>
</comment>
<gene>
    <name evidence="1" type="ORF">PPENT_87.1.T1160139</name>
</gene>
<name>A0A8S1X9T3_9CILI</name>
<evidence type="ECO:0000313" key="1">
    <source>
        <dbReference type="EMBL" id="CAD8197840.1"/>
    </source>
</evidence>
<reference evidence="1" key="1">
    <citation type="submission" date="2021-01" db="EMBL/GenBank/DDBJ databases">
        <authorList>
            <consortium name="Genoscope - CEA"/>
            <person name="William W."/>
        </authorList>
    </citation>
    <scope>NUCLEOTIDE SEQUENCE</scope>
</reference>
<sequence length="109" mass="13365">MINLNHVKMLSKYSKRDIQKSQKRIKHQHKNDIDDLILQKWKFLLDDQREPYKKNIEKTQVKLTQIEVQANYSDKKNNSQKKLNYENPQQHFFFIQNIFILFQLIFVTN</sequence>